<accession>A0A165AAB4</accession>
<dbReference type="AlphaFoldDB" id="A0A165AAB4"/>
<dbReference type="InterPro" id="IPR002347">
    <property type="entry name" value="SDR_fam"/>
</dbReference>
<evidence type="ECO:0000256" key="1">
    <source>
        <dbReference type="ARBA" id="ARBA00006484"/>
    </source>
</evidence>
<evidence type="ECO:0000256" key="2">
    <source>
        <dbReference type="ARBA" id="ARBA00023002"/>
    </source>
</evidence>
<dbReference type="InterPro" id="IPR036291">
    <property type="entry name" value="NAD(P)-bd_dom_sf"/>
</dbReference>
<dbReference type="InParanoid" id="A0A165AAB4"/>
<dbReference type="SUPFAM" id="SSF51735">
    <property type="entry name" value="NAD(P)-binding Rossmann-fold domains"/>
    <property type="match status" value="1"/>
</dbReference>
<evidence type="ECO:0000313" key="4">
    <source>
        <dbReference type="EMBL" id="KZF20165.1"/>
    </source>
</evidence>
<dbReference type="Pfam" id="PF00106">
    <property type="entry name" value="adh_short"/>
    <property type="match status" value="1"/>
</dbReference>
<evidence type="ECO:0000313" key="5">
    <source>
        <dbReference type="Proteomes" id="UP000076632"/>
    </source>
</evidence>
<organism evidence="4 5">
    <name type="scientific">Xylona heveae (strain CBS 132557 / TC161)</name>
    <dbReference type="NCBI Taxonomy" id="1328760"/>
    <lineage>
        <taxon>Eukaryota</taxon>
        <taxon>Fungi</taxon>
        <taxon>Dikarya</taxon>
        <taxon>Ascomycota</taxon>
        <taxon>Pezizomycotina</taxon>
        <taxon>Xylonomycetes</taxon>
        <taxon>Xylonales</taxon>
        <taxon>Xylonaceae</taxon>
        <taxon>Xylona</taxon>
    </lineage>
</organism>
<dbReference type="PRINTS" id="PR00081">
    <property type="entry name" value="GDHRDH"/>
</dbReference>
<dbReference type="OrthoDB" id="1933717at2759"/>
<dbReference type="Gene3D" id="3.40.50.720">
    <property type="entry name" value="NAD(P)-binding Rossmann-like Domain"/>
    <property type="match status" value="1"/>
</dbReference>
<dbReference type="PANTHER" id="PTHR42901:SF1">
    <property type="entry name" value="ALCOHOL DEHYDROGENASE"/>
    <property type="match status" value="1"/>
</dbReference>
<gene>
    <name evidence="4" type="ORF">L228DRAFT_223161</name>
</gene>
<dbReference type="PANTHER" id="PTHR42901">
    <property type="entry name" value="ALCOHOL DEHYDROGENASE"/>
    <property type="match status" value="1"/>
</dbReference>
<protein>
    <submittedName>
        <fullName evidence="4">NAD(P)-binding protein</fullName>
    </submittedName>
</protein>
<name>A0A165AAB4_XYLHT</name>
<dbReference type="EMBL" id="KV407463">
    <property type="protein sequence ID" value="KZF20165.1"/>
    <property type="molecule type" value="Genomic_DNA"/>
</dbReference>
<dbReference type="GO" id="GO:0016491">
    <property type="term" value="F:oxidoreductase activity"/>
    <property type="evidence" value="ECO:0007669"/>
    <property type="project" value="UniProtKB-KW"/>
</dbReference>
<proteinExistence type="inferred from homology"/>
<dbReference type="RefSeq" id="XP_018185720.1">
    <property type="nucleotide sequence ID" value="XM_018330317.1"/>
</dbReference>
<keyword evidence="5" id="KW-1185">Reference proteome</keyword>
<dbReference type="OMA" id="WWKDFEV"/>
<comment type="similarity">
    <text evidence="1 3">Belongs to the short-chain dehydrogenases/reductases (SDR) family.</text>
</comment>
<dbReference type="PRINTS" id="PR00080">
    <property type="entry name" value="SDRFAMILY"/>
</dbReference>
<reference evidence="4 5" key="1">
    <citation type="journal article" date="2016" name="Fungal Biol.">
        <title>The genome of Xylona heveae provides a window into fungal endophytism.</title>
        <authorList>
            <person name="Gazis R."/>
            <person name="Kuo A."/>
            <person name="Riley R."/>
            <person name="LaButti K."/>
            <person name="Lipzen A."/>
            <person name="Lin J."/>
            <person name="Amirebrahimi M."/>
            <person name="Hesse C.N."/>
            <person name="Spatafora J.W."/>
            <person name="Henrissat B."/>
            <person name="Hainaut M."/>
            <person name="Grigoriev I.V."/>
            <person name="Hibbett D.S."/>
        </authorList>
    </citation>
    <scope>NUCLEOTIDE SEQUENCE [LARGE SCALE GENOMIC DNA]</scope>
    <source>
        <strain evidence="4 5">TC161</strain>
    </source>
</reference>
<dbReference type="STRING" id="1328760.A0A165AAB4"/>
<dbReference type="Proteomes" id="UP000076632">
    <property type="component" value="Unassembled WGS sequence"/>
</dbReference>
<keyword evidence="2" id="KW-0560">Oxidoreductase</keyword>
<sequence>MENLPKDYFVTSQQFTKNTHRDEYPAINPSSEPLSQAGKVIVITGASKGLGRLGFAASFARASPRGIVIVGRNLERLKATAKEIRDINPEVDVLAVAADLDDPNSVTALWDKVKARFDTADVLVNNAGSFAPAANVADVKPDVWWSDFQTNVRGTFLVTQGFLELLGSQKKGNIINMSTSAALSVFPGLSSYSISKFAVIQLQAYVAAEYPNVTAVTLHPGIVKTDMTIDAFMPFADDTAQLVGGVGVWLATEQAKFLSGRYISANWDVEDLVARKDEIQSQNLLTAGLFGKFGKEQFD</sequence>
<evidence type="ECO:0000256" key="3">
    <source>
        <dbReference type="RuleBase" id="RU000363"/>
    </source>
</evidence>
<dbReference type="CDD" id="cd05233">
    <property type="entry name" value="SDR_c"/>
    <property type="match status" value="1"/>
</dbReference>
<dbReference type="GeneID" id="28895454"/>